<organism evidence="6 7">
    <name type="scientific">Terrabacter terrae</name>
    <dbReference type="NCBI Taxonomy" id="318434"/>
    <lineage>
        <taxon>Bacteria</taxon>
        <taxon>Bacillati</taxon>
        <taxon>Actinomycetota</taxon>
        <taxon>Actinomycetes</taxon>
        <taxon>Micrococcales</taxon>
        <taxon>Intrasporangiaceae</taxon>
        <taxon>Terrabacter</taxon>
    </lineage>
</organism>
<accession>A0ABP5FS57</accession>
<comment type="similarity">
    <text evidence="5">Belongs to the glutamate--cysteine ligase type 2 family. YbdK subfamily.</text>
</comment>
<dbReference type="EMBL" id="BAAANB010000021">
    <property type="protein sequence ID" value="GAA2030847.1"/>
    <property type="molecule type" value="Genomic_DNA"/>
</dbReference>
<evidence type="ECO:0000256" key="1">
    <source>
        <dbReference type="ARBA" id="ARBA00022598"/>
    </source>
</evidence>
<keyword evidence="2 5" id="KW-0547">Nucleotide-binding</keyword>
<evidence type="ECO:0000313" key="7">
    <source>
        <dbReference type="Proteomes" id="UP001501285"/>
    </source>
</evidence>
<evidence type="ECO:0000256" key="4">
    <source>
        <dbReference type="ARBA" id="ARBA00048819"/>
    </source>
</evidence>
<name>A0ABP5FS57_9MICO</name>
<dbReference type="InterPro" id="IPR006336">
    <property type="entry name" value="GCS2"/>
</dbReference>
<sequence>MLVDDDGHLLGAAAASVLADLCAGRQPDGGVTGEIFVDQVELNTTVCQDGEDLAAALRGLRRWLTANGARPMAVGVHPDAPFGTAHMASSARYDWILTEMAGLFRTPTAALQIHVALPDTQTAMLAYRGLRNRLCLLRALSASSPFWHGQDSGLASARSAITRSYPRTTVPPALRSWEEYVTTSERIVTAAGIPDYTYVWWDLRPQPRLGTLEVRVMDTQTSLARVAGLAALIQGLVRHTVQAPDTVDLPDDVLAANDYRACRHGLDTAVVDTDGASRPLREVAVRTLAEARSALAPEGLDRPLDVVESMLVSPPEPDRQRQLYRQHGMPALLADLVTRTTNQDG</sequence>
<dbReference type="NCBIfam" id="TIGR02050">
    <property type="entry name" value="gshA_cyan_rel"/>
    <property type="match status" value="1"/>
</dbReference>
<dbReference type="GO" id="GO:0016874">
    <property type="term" value="F:ligase activity"/>
    <property type="evidence" value="ECO:0007669"/>
    <property type="project" value="UniProtKB-KW"/>
</dbReference>
<comment type="caution">
    <text evidence="6">The sequence shown here is derived from an EMBL/GenBank/DDBJ whole genome shotgun (WGS) entry which is preliminary data.</text>
</comment>
<dbReference type="HAMAP" id="MF_01609">
    <property type="entry name" value="Glu_cys_ligase_2"/>
    <property type="match status" value="1"/>
</dbReference>
<reference evidence="7" key="1">
    <citation type="journal article" date="2019" name="Int. J. Syst. Evol. Microbiol.">
        <title>The Global Catalogue of Microorganisms (GCM) 10K type strain sequencing project: providing services to taxonomists for standard genome sequencing and annotation.</title>
        <authorList>
            <consortium name="The Broad Institute Genomics Platform"/>
            <consortium name="The Broad Institute Genome Sequencing Center for Infectious Disease"/>
            <person name="Wu L."/>
            <person name="Ma J."/>
        </authorList>
    </citation>
    <scope>NUCLEOTIDE SEQUENCE [LARGE SCALE GENOMIC DNA]</scope>
    <source>
        <strain evidence="7">JCM 14283</strain>
    </source>
</reference>
<evidence type="ECO:0000256" key="5">
    <source>
        <dbReference type="HAMAP-Rule" id="MF_01609"/>
    </source>
</evidence>
<keyword evidence="7" id="KW-1185">Reference proteome</keyword>
<keyword evidence="1 5" id="KW-0436">Ligase</keyword>
<dbReference type="SUPFAM" id="SSF55931">
    <property type="entry name" value="Glutamine synthetase/guanido kinase"/>
    <property type="match status" value="1"/>
</dbReference>
<dbReference type="Gene3D" id="3.30.590.20">
    <property type="match status" value="1"/>
</dbReference>
<dbReference type="EC" id="6.3.2.2" evidence="5"/>
<keyword evidence="3 5" id="KW-0067">ATP-binding</keyword>
<dbReference type="Pfam" id="PF04107">
    <property type="entry name" value="GCS2"/>
    <property type="match status" value="1"/>
</dbReference>
<comment type="catalytic activity">
    <reaction evidence="4 5">
        <text>L-cysteine + L-glutamate + ATP = gamma-L-glutamyl-L-cysteine + ADP + phosphate + H(+)</text>
        <dbReference type="Rhea" id="RHEA:13285"/>
        <dbReference type="ChEBI" id="CHEBI:15378"/>
        <dbReference type="ChEBI" id="CHEBI:29985"/>
        <dbReference type="ChEBI" id="CHEBI:30616"/>
        <dbReference type="ChEBI" id="CHEBI:35235"/>
        <dbReference type="ChEBI" id="CHEBI:43474"/>
        <dbReference type="ChEBI" id="CHEBI:58173"/>
        <dbReference type="ChEBI" id="CHEBI:456216"/>
        <dbReference type="EC" id="6.3.2.2"/>
    </reaction>
</comment>
<dbReference type="InterPro" id="IPR050141">
    <property type="entry name" value="GCL_type2/YbdK_subfam"/>
</dbReference>
<dbReference type="Proteomes" id="UP001501285">
    <property type="component" value="Unassembled WGS sequence"/>
</dbReference>
<proteinExistence type="inferred from homology"/>
<evidence type="ECO:0000256" key="2">
    <source>
        <dbReference type="ARBA" id="ARBA00022741"/>
    </source>
</evidence>
<gene>
    <name evidence="6" type="ORF">GCM10009740_20720</name>
</gene>
<evidence type="ECO:0000313" key="6">
    <source>
        <dbReference type="EMBL" id="GAA2030847.1"/>
    </source>
</evidence>
<evidence type="ECO:0000256" key="3">
    <source>
        <dbReference type="ARBA" id="ARBA00022840"/>
    </source>
</evidence>
<comment type="function">
    <text evidence="5">ATP-dependent carboxylate-amine ligase which exhibits weak glutamate--cysteine ligase activity.</text>
</comment>
<protein>
    <recommendedName>
        <fullName evidence="5">Putative glutamate--cysteine ligase 2</fullName>
        <ecNumber evidence="5">6.3.2.2</ecNumber>
    </recommendedName>
    <alternativeName>
        <fullName evidence="5">Gamma-glutamylcysteine synthetase 2</fullName>
        <shortName evidence="5">GCS 2</shortName>
        <shortName evidence="5">Gamma-GCS 2</shortName>
    </alternativeName>
</protein>
<dbReference type="InterPro" id="IPR011793">
    <property type="entry name" value="YbdK"/>
</dbReference>
<dbReference type="PANTHER" id="PTHR36510:SF1">
    <property type="entry name" value="GLUTAMATE--CYSTEINE LIGASE 2-RELATED"/>
    <property type="match status" value="1"/>
</dbReference>
<dbReference type="PANTHER" id="PTHR36510">
    <property type="entry name" value="GLUTAMATE--CYSTEINE LIGASE 2-RELATED"/>
    <property type="match status" value="1"/>
</dbReference>
<dbReference type="InterPro" id="IPR014746">
    <property type="entry name" value="Gln_synth/guanido_kin_cat_dom"/>
</dbReference>